<evidence type="ECO:0000313" key="3">
    <source>
        <dbReference type="Proteomes" id="UP001142292"/>
    </source>
</evidence>
<feature type="transmembrane region" description="Helical" evidence="1">
    <location>
        <begin position="29"/>
        <end position="54"/>
    </location>
</feature>
<keyword evidence="1" id="KW-0472">Membrane</keyword>
<dbReference type="Proteomes" id="UP001142292">
    <property type="component" value="Unassembled WGS sequence"/>
</dbReference>
<protein>
    <submittedName>
        <fullName evidence="2">Uncharacterized protein</fullName>
    </submittedName>
</protein>
<evidence type="ECO:0000313" key="2">
    <source>
        <dbReference type="EMBL" id="GLJ68918.1"/>
    </source>
</evidence>
<reference evidence="2" key="1">
    <citation type="journal article" date="2014" name="Int. J. Syst. Evol. Microbiol.">
        <title>Complete genome of a new Firmicutes species belonging to the dominant human colonic microbiota ('Ruminococcus bicirculans') reveals two chromosomes and a selective capacity to utilize plant glucans.</title>
        <authorList>
            <consortium name="NISC Comparative Sequencing Program"/>
            <person name="Wegmann U."/>
            <person name="Louis P."/>
            <person name="Goesmann A."/>
            <person name="Henrissat B."/>
            <person name="Duncan S.H."/>
            <person name="Flint H.J."/>
        </authorList>
    </citation>
    <scope>NUCLEOTIDE SEQUENCE</scope>
    <source>
        <strain evidence="2">VKM Ac-1246</strain>
    </source>
</reference>
<sequence length="170" mass="17672">MTDPALGATQPSTGPLAIIESMRWPTRQWLSVAVSVVLTPIALASLMSGGYLHYTEATLQFENSPVGVGLMILGALLLLVVSAVARVAGIGPVAAGVLCALFGVVAMFSRHFLWDATDLFGVRSLQIGTLNFAIVLLPAVGALLIGTGFSGRWKRDAAERPATGGAIVEL</sequence>
<comment type="caution">
    <text evidence="2">The sequence shown here is derived from an EMBL/GenBank/DDBJ whole genome shotgun (WGS) entry which is preliminary data.</text>
</comment>
<evidence type="ECO:0000256" key="1">
    <source>
        <dbReference type="SAM" id="Phobius"/>
    </source>
</evidence>
<accession>A0ABQ5SZC4</accession>
<keyword evidence="1" id="KW-0812">Transmembrane</keyword>
<proteinExistence type="predicted"/>
<reference evidence="2" key="2">
    <citation type="submission" date="2023-01" db="EMBL/GenBank/DDBJ databases">
        <authorList>
            <person name="Sun Q."/>
            <person name="Evtushenko L."/>
        </authorList>
    </citation>
    <scope>NUCLEOTIDE SEQUENCE</scope>
    <source>
        <strain evidence="2">VKM Ac-1246</strain>
    </source>
</reference>
<dbReference type="RefSeq" id="WP_189117406.1">
    <property type="nucleotide sequence ID" value="NZ_BMRK01000003.1"/>
</dbReference>
<dbReference type="EMBL" id="BSEL01000005">
    <property type="protein sequence ID" value="GLJ68918.1"/>
    <property type="molecule type" value="Genomic_DNA"/>
</dbReference>
<keyword evidence="1" id="KW-1133">Transmembrane helix</keyword>
<organism evidence="2 3">
    <name type="scientific">Nocardioides luteus</name>
    <dbReference type="NCBI Taxonomy" id="1844"/>
    <lineage>
        <taxon>Bacteria</taxon>
        <taxon>Bacillati</taxon>
        <taxon>Actinomycetota</taxon>
        <taxon>Actinomycetes</taxon>
        <taxon>Propionibacteriales</taxon>
        <taxon>Nocardioidaceae</taxon>
        <taxon>Nocardioides</taxon>
    </lineage>
</organism>
<feature type="transmembrane region" description="Helical" evidence="1">
    <location>
        <begin position="66"/>
        <end position="85"/>
    </location>
</feature>
<keyword evidence="3" id="KW-1185">Reference proteome</keyword>
<name>A0ABQ5SZC4_9ACTN</name>
<feature type="transmembrane region" description="Helical" evidence="1">
    <location>
        <begin position="125"/>
        <end position="145"/>
    </location>
</feature>
<gene>
    <name evidence="2" type="ORF">GCM10017579_29540</name>
</gene>
<feature type="transmembrane region" description="Helical" evidence="1">
    <location>
        <begin position="92"/>
        <end position="113"/>
    </location>
</feature>